<name>X0WTV1_9ZZZZ</name>
<accession>X0WTV1</accession>
<comment type="caution">
    <text evidence="1">The sequence shown here is derived from an EMBL/GenBank/DDBJ whole genome shotgun (WGS) entry which is preliminary data.</text>
</comment>
<sequence length="101" mass="11661">MKNDRDKNNKVVSLEKIRKARGEEWNLLAILKDTKRIALAIETRTCALCDTIKMCVNKTGLCAACYLNLSPREKKVADEEAEHKKIQLLATDDRWKKKEDE</sequence>
<dbReference type="AlphaFoldDB" id="X0WTV1"/>
<protein>
    <submittedName>
        <fullName evidence="1">Uncharacterized protein</fullName>
    </submittedName>
</protein>
<reference evidence="1" key="1">
    <citation type="journal article" date="2014" name="Front. Microbiol.">
        <title>High frequency of phylogenetically diverse reductive dehalogenase-homologous genes in deep subseafloor sedimentary metagenomes.</title>
        <authorList>
            <person name="Kawai M."/>
            <person name="Futagami T."/>
            <person name="Toyoda A."/>
            <person name="Takaki Y."/>
            <person name="Nishi S."/>
            <person name="Hori S."/>
            <person name="Arai W."/>
            <person name="Tsubouchi T."/>
            <person name="Morono Y."/>
            <person name="Uchiyama I."/>
            <person name="Ito T."/>
            <person name="Fujiyama A."/>
            <person name="Inagaki F."/>
            <person name="Takami H."/>
        </authorList>
    </citation>
    <scope>NUCLEOTIDE SEQUENCE</scope>
    <source>
        <strain evidence="1">Expedition CK06-06</strain>
    </source>
</reference>
<proteinExistence type="predicted"/>
<dbReference type="EMBL" id="BARS01041605">
    <property type="protein sequence ID" value="GAG34060.1"/>
    <property type="molecule type" value="Genomic_DNA"/>
</dbReference>
<gene>
    <name evidence="1" type="ORF">S01H1_63253</name>
</gene>
<organism evidence="1">
    <name type="scientific">marine sediment metagenome</name>
    <dbReference type="NCBI Taxonomy" id="412755"/>
    <lineage>
        <taxon>unclassified sequences</taxon>
        <taxon>metagenomes</taxon>
        <taxon>ecological metagenomes</taxon>
    </lineage>
</organism>
<evidence type="ECO:0000313" key="1">
    <source>
        <dbReference type="EMBL" id="GAG34060.1"/>
    </source>
</evidence>